<comment type="caution">
    <text evidence="3">The sequence shown here is derived from an EMBL/GenBank/DDBJ whole genome shotgun (WGS) entry which is preliminary data.</text>
</comment>
<dbReference type="EMBL" id="JANVFT010000022">
    <property type="protein sequence ID" value="KAJ4497337.1"/>
    <property type="molecule type" value="Genomic_DNA"/>
</dbReference>
<name>A0ABQ8VLT6_9AGAR</name>
<feature type="compositionally biased region" description="Polar residues" evidence="1">
    <location>
        <begin position="1"/>
        <end position="19"/>
    </location>
</feature>
<accession>A0ABQ8VLT6</accession>
<dbReference type="InterPro" id="IPR032675">
    <property type="entry name" value="LRR_dom_sf"/>
</dbReference>
<reference evidence="3" key="1">
    <citation type="submission" date="2022-08" db="EMBL/GenBank/DDBJ databases">
        <title>A Global Phylogenomic Analysis of the Shiitake Genus Lentinula.</title>
        <authorList>
            <consortium name="DOE Joint Genome Institute"/>
            <person name="Sierra-Patev S."/>
            <person name="Min B."/>
            <person name="Naranjo-Ortiz M."/>
            <person name="Looney B."/>
            <person name="Konkel Z."/>
            <person name="Slot J.C."/>
            <person name="Sakamoto Y."/>
            <person name="Steenwyk J.L."/>
            <person name="Rokas A."/>
            <person name="Carro J."/>
            <person name="Camarero S."/>
            <person name="Ferreira P."/>
            <person name="Molpeceres G."/>
            <person name="Ruiz-Duenas F.J."/>
            <person name="Serrano A."/>
            <person name="Henrissat B."/>
            <person name="Drula E."/>
            <person name="Hughes K.W."/>
            <person name="Mata J.L."/>
            <person name="Ishikawa N.K."/>
            <person name="Vargas-Isla R."/>
            <person name="Ushijima S."/>
            <person name="Smith C.A."/>
            <person name="Ahrendt S."/>
            <person name="Andreopoulos W."/>
            <person name="He G."/>
            <person name="Labutti K."/>
            <person name="Lipzen A."/>
            <person name="Ng V."/>
            <person name="Riley R."/>
            <person name="Sandor L."/>
            <person name="Barry K."/>
            <person name="Martinez A.T."/>
            <person name="Xiao Y."/>
            <person name="Gibbons J.G."/>
            <person name="Terashima K."/>
            <person name="Grigoriev I.V."/>
            <person name="Hibbett D.S."/>
        </authorList>
    </citation>
    <scope>NUCLEOTIDE SEQUENCE</scope>
    <source>
        <strain evidence="3">RHP3577 ss4</strain>
    </source>
</reference>
<sequence>MRSCNASSNTSELRPSSPNGACKTNKHILGRQENILQFRLHSGVRGLRCMQYESDKKDIRGEMVTKGAMLVQYVGNLWFNFPPRLEMEPHPTQKANAIVIPVETWLRICMHRRMDDFPALAHAAHTWTEEGGRVFVLVKRLRVGKQGHINGPDDVHNDTANDAHTCRSFIDNVSKMHNLTELVLRNVVIPSSIVSLASKLQNLRELSLEGVCIADVGICREDVEVEHCMVDSTHSTGQRAAETDYMVTIVQGDEVAAHSRLDTSIPQRRCNAGPVVQYNSIVGSANAFLEIE</sequence>
<protein>
    <submittedName>
        <fullName evidence="3">Uncharacterized protein</fullName>
    </submittedName>
</protein>
<dbReference type="Gene3D" id="3.80.10.10">
    <property type="entry name" value="Ribonuclease Inhibitor"/>
    <property type="match status" value="1"/>
</dbReference>
<evidence type="ECO:0000256" key="1">
    <source>
        <dbReference type="SAM" id="MobiDB-lite"/>
    </source>
</evidence>
<dbReference type="EMBL" id="JANVFT010000022">
    <property type="protein sequence ID" value="KAJ4497338.1"/>
    <property type="molecule type" value="Genomic_DNA"/>
</dbReference>
<evidence type="ECO:0000313" key="3">
    <source>
        <dbReference type="EMBL" id="KAJ4497338.1"/>
    </source>
</evidence>
<evidence type="ECO:0000313" key="2">
    <source>
        <dbReference type="EMBL" id="KAJ4497337.1"/>
    </source>
</evidence>
<organism evidence="3 4">
    <name type="scientific">Lentinula lateritia</name>
    <dbReference type="NCBI Taxonomy" id="40482"/>
    <lineage>
        <taxon>Eukaryota</taxon>
        <taxon>Fungi</taxon>
        <taxon>Dikarya</taxon>
        <taxon>Basidiomycota</taxon>
        <taxon>Agaricomycotina</taxon>
        <taxon>Agaricomycetes</taxon>
        <taxon>Agaricomycetidae</taxon>
        <taxon>Agaricales</taxon>
        <taxon>Marasmiineae</taxon>
        <taxon>Omphalotaceae</taxon>
        <taxon>Lentinula</taxon>
    </lineage>
</organism>
<keyword evidence="4" id="KW-1185">Reference proteome</keyword>
<proteinExistence type="predicted"/>
<feature type="region of interest" description="Disordered" evidence="1">
    <location>
        <begin position="1"/>
        <end position="22"/>
    </location>
</feature>
<evidence type="ECO:0000313" key="4">
    <source>
        <dbReference type="Proteomes" id="UP001150217"/>
    </source>
</evidence>
<dbReference type="Proteomes" id="UP001150217">
    <property type="component" value="Unassembled WGS sequence"/>
</dbReference>
<gene>
    <name evidence="2" type="ORF">C8R41DRAFT_865647</name>
    <name evidence="3" type="ORF">C8R41DRAFT_865648</name>
</gene>
<dbReference type="SUPFAM" id="SSF52047">
    <property type="entry name" value="RNI-like"/>
    <property type="match status" value="1"/>
</dbReference>